<evidence type="ECO:0000313" key="2">
    <source>
        <dbReference type="EMBL" id="PHH55247.1"/>
    </source>
</evidence>
<reference evidence="2 3" key="1">
    <citation type="journal article" date="2013" name="Fungal Biol.">
        <title>Analysis of microsatellite markers in the genome of the plant pathogen Ceratocystis fimbriata.</title>
        <authorList>
            <person name="Simpson M.C."/>
            <person name="Wilken P.M."/>
            <person name="Coetzee M.P."/>
            <person name="Wingfield M.J."/>
            <person name="Wingfield B.D."/>
        </authorList>
    </citation>
    <scope>NUCLEOTIDE SEQUENCE [LARGE SCALE GENOMIC DNA]</scope>
    <source>
        <strain evidence="2 3">CBS 114723</strain>
    </source>
</reference>
<feature type="region of interest" description="Disordered" evidence="1">
    <location>
        <begin position="62"/>
        <end position="86"/>
    </location>
</feature>
<feature type="compositionally biased region" description="Polar residues" evidence="1">
    <location>
        <begin position="722"/>
        <end position="732"/>
    </location>
</feature>
<dbReference type="PANTHER" id="PTHR16469:SF27">
    <property type="entry name" value="UBIQUITIN-ASSOCIATED AND SH3 DOMAIN-CONTAINING BA-RELATED"/>
    <property type="match status" value="1"/>
</dbReference>
<organism evidence="2 3">
    <name type="scientific">Ceratocystis fimbriata CBS 114723</name>
    <dbReference type="NCBI Taxonomy" id="1035309"/>
    <lineage>
        <taxon>Eukaryota</taxon>
        <taxon>Fungi</taxon>
        <taxon>Dikarya</taxon>
        <taxon>Ascomycota</taxon>
        <taxon>Pezizomycotina</taxon>
        <taxon>Sordariomycetes</taxon>
        <taxon>Hypocreomycetidae</taxon>
        <taxon>Microascales</taxon>
        <taxon>Ceratocystidaceae</taxon>
        <taxon>Ceratocystis</taxon>
    </lineage>
</organism>
<dbReference type="InterPro" id="IPR013078">
    <property type="entry name" value="His_Pase_superF_clade-1"/>
</dbReference>
<dbReference type="Proteomes" id="UP000222788">
    <property type="component" value="Unassembled WGS sequence"/>
</dbReference>
<feature type="compositionally biased region" description="Low complexity" evidence="1">
    <location>
        <begin position="65"/>
        <end position="79"/>
    </location>
</feature>
<sequence length="858" mass="91984">MAKPPAYIFVVRHGMRLDVADKTWAESSPTPYDTPLCYSGWIQARAVGARIASILAQAEAESDAPQSPTLSPSISSTTSAQKPRRRRFKVAIHSSPFLRCVQTSIGISAGLAQPITTGPPTMPTTRRGSPNHVVIPSPILKPIGSGSTRPNLDNLDSLESLDSQHHHHFHKAILRLDEFLGEWLSAGYYETIEPPPKSSTMIANAKAQLLKREIYAKNFNQSMTSPVAASHLAPLLWTGGRAAANTVAVPEDPFEGQDSDPETEDLPPPRPLGELGYIAPVPHYAISSSDKIPDSYVAHARDSCIVFDYQWESSGPDLDWGDGATFPEEWTSMHNRFRKGLQGLVDWYSTTEDAADIAHIRGAAEKDKIEDTWSEDGDDDVDIESVVIMVSHGAGCNALIGAMTHQPALMDVSMASLTMAVRKTGSEYEHMSPWLPNSDQTDDTSLHTVKNSIPVHQYYDMRLIASTEHLRTASSSAGLVRSGVIPSWSFGINKPAVSRGRVSTMTSSFAPPPVVAPKILSRPENSMWSHNRSSSMSASFGLPEIGLFSPRKEDDADYRFSSANQGDVTSCGSDNISGGITIGSGVTSFMKKRDDGCMTKNMEPAPTPAAKLSSANIKVLSTKSSSNATSTGRLSSPLSTSSSYSGGVLLSKNRTATATTASTSMASSISSLPPLALSSNKGSSGLWGITNRKTSGSSVLMEDDDEDNFFPDFENRRKFTPPISQNTSRRASPTLALKSTLSSMHSPLASPTLVPLSSGCPMETKPTLSATTNALPSFEISLTSFSETATTNMNSTSTLASRASRLGNSPVRSPIHSPMGSPIREPLISPFFGDTSGNVEPVIRSRISTSRMWGAPGS</sequence>
<evidence type="ECO:0000256" key="1">
    <source>
        <dbReference type="SAM" id="MobiDB-lite"/>
    </source>
</evidence>
<dbReference type="STRING" id="1035309.A0A2C5XEH1"/>
<dbReference type="SMART" id="SM00855">
    <property type="entry name" value="PGAM"/>
    <property type="match status" value="1"/>
</dbReference>
<feature type="region of interest" description="Disordered" evidence="1">
    <location>
        <begin position="712"/>
        <end position="732"/>
    </location>
</feature>
<dbReference type="SUPFAM" id="SSF53254">
    <property type="entry name" value="Phosphoglycerate mutase-like"/>
    <property type="match status" value="1"/>
</dbReference>
<accession>A0A2C5XEH1</accession>
<protein>
    <recommendedName>
        <fullName evidence="4">Phosphoglycerate mutase</fullName>
    </recommendedName>
</protein>
<feature type="region of interest" description="Disordered" evidence="1">
    <location>
        <begin position="621"/>
        <end position="646"/>
    </location>
</feature>
<dbReference type="InterPro" id="IPR029033">
    <property type="entry name" value="His_PPase_superfam"/>
</dbReference>
<evidence type="ECO:0008006" key="4">
    <source>
        <dbReference type="Google" id="ProtNLM"/>
    </source>
</evidence>
<gene>
    <name evidence="2" type="ORF">CFIMG_007468RA00001</name>
</gene>
<dbReference type="PANTHER" id="PTHR16469">
    <property type="entry name" value="UBIQUITIN-ASSOCIATED AND SH3 DOMAIN-CONTAINING BA-RELATED"/>
    <property type="match status" value="1"/>
</dbReference>
<reference evidence="2 3" key="2">
    <citation type="journal article" date="2013" name="IMA Fungus">
        <title>IMA Genome-F 1: Ceratocystis fimbriata: Draft nuclear genome sequence for the plant pathogen, Ceratocystis fimbriata.</title>
        <authorList>
            <person name="Wilken P.M."/>
            <person name="Steenkamp E.T."/>
            <person name="Wingfield M.J."/>
            <person name="de Beer Z.W."/>
            <person name="Wingfield B.D."/>
        </authorList>
    </citation>
    <scope>NUCLEOTIDE SEQUENCE [LARGE SCALE GENOMIC DNA]</scope>
    <source>
        <strain evidence="2 3">CBS 114723</strain>
    </source>
</reference>
<evidence type="ECO:0000313" key="3">
    <source>
        <dbReference type="Proteomes" id="UP000222788"/>
    </source>
</evidence>
<dbReference type="AlphaFoldDB" id="A0A2C5XEH1"/>
<feature type="compositionally biased region" description="Low complexity" evidence="1">
    <location>
        <begin position="629"/>
        <end position="646"/>
    </location>
</feature>
<dbReference type="InterPro" id="IPR051710">
    <property type="entry name" value="Phosphatase_SH3-domain"/>
</dbReference>
<dbReference type="Gene3D" id="3.40.50.1240">
    <property type="entry name" value="Phosphoglycerate mutase-like"/>
    <property type="match status" value="1"/>
</dbReference>
<comment type="caution">
    <text evidence="2">The sequence shown here is derived from an EMBL/GenBank/DDBJ whole genome shotgun (WGS) entry which is preliminary data.</text>
</comment>
<dbReference type="EMBL" id="APWK03000014">
    <property type="protein sequence ID" value="PHH55247.1"/>
    <property type="molecule type" value="Genomic_DNA"/>
</dbReference>
<keyword evidence="3" id="KW-1185">Reference proteome</keyword>
<name>A0A2C5XEH1_9PEZI</name>
<proteinExistence type="predicted"/>
<dbReference type="OrthoDB" id="3898179at2759"/>